<dbReference type="Proteomes" id="UP001221898">
    <property type="component" value="Unassembled WGS sequence"/>
</dbReference>
<accession>A0AAD7T1V6</accession>
<name>A0AAD7T1V6_9TELE</name>
<evidence type="ECO:0000313" key="2">
    <source>
        <dbReference type="Proteomes" id="UP001221898"/>
    </source>
</evidence>
<protein>
    <submittedName>
        <fullName evidence="1">Uncharacterized protein</fullName>
    </submittedName>
</protein>
<reference evidence="1" key="1">
    <citation type="journal article" date="2023" name="Science">
        <title>Genome structures resolve the early diversification of teleost fishes.</title>
        <authorList>
            <person name="Parey E."/>
            <person name="Louis A."/>
            <person name="Montfort J."/>
            <person name="Bouchez O."/>
            <person name="Roques C."/>
            <person name="Iampietro C."/>
            <person name="Lluch J."/>
            <person name="Castinel A."/>
            <person name="Donnadieu C."/>
            <person name="Desvignes T."/>
            <person name="Floi Bucao C."/>
            <person name="Jouanno E."/>
            <person name="Wen M."/>
            <person name="Mejri S."/>
            <person name="Dirks R."/>
            <person name="Jansen H."/>
            <person name="Henkel C."/>
            <person name="Chen W.J."/>
            <person name="Zahm M."/>
            <person name="Cabau C."/>
            <person name="Klopp C."/>
            <person name="Thompson A.W."/>
            <person name="Robinson-Rechavi M."/>
            <person name="Braasch I."/>
            <person name="Lecointre G."/>
            <person name="Bobe J."/>
            <person name="Postlethwait J.H."/>
            <person name="Berthelot C."/>
            <person name="Roest Crollius H."/>
            <person name="Guiguen Y."/>
        </authorList>
    </citation>
    <scope>NUCLEOTIDE SEQUENCE</scope>
    <source>
        <strain evidence="1">NC1722</strain>
    </source>
</reference>
<sequence>MLLDGVTGVLCLVDSCQMRTGPVRRPGLGYPPGPAPLGVPHAGRARLLQMALCNHLLMVELRRALPAAVMPLRGATHCTASLHKQPDAWDSLPPLT</sequence>
<organism evidence="1 2">
    <name type="scientific">Aldrovandia affinis</name>
    <dbReference type="NCBI Taxonomy" id="143900"/>
    <lineage>
        <taxon>Eukaryota</taxon>
        <taxon>Metazoa</taxon>
        <taxon>Chordata</taxon>
        <taxon>Craniata</taxon>
        <taxon>Vertebrata</taxon>
        <taxon>Euteleostomi</taxon>
        <taxon>Actinopterygii</taxon>
        <taxon>Neopterygii</taxon>
        <taxon>Teleostei</taxon>
        <taxon>Notacanthiformes</taxon>
        <taxon>Halosauridae</taxon>
        <taxon>Aldrovandia</taxon>
    </lineage>
</organism>
<keyword evidence="2" id="KW-1185">Reference proteome</keyword>
<dbReference type="AlphaFoldDB" id="A0AAD7T1V6"/>
<dbReference type="EMBL" id="JAINUG010000018">
    <property type="protein sequence ID" value="KAJ8412690.1"/>
    <property type="molecule type" value="Genomic_DNA"/>
</dbReference>
<gene>
    <name evidence="1" type="ORF">AAFF_G00116410</name>
</gene>
<evidence type="ECO:0000313" key="1">
    <source>
        <dbReference type="EMBL" id="KAJ8412690.1"/>
    </source>
</evidence>
<proteinExistence type="predicted"/>
<comment type="caution">
    <text evidence="1">The sequence shown here is derived from an EMBL/GenBank/DDBJ whole genome shotgun (WGS) entry which is preliminary data.</text>
</comment>